<dbReference type="InterPro" id="IPR041389">
    <property type="entry name" value="Importin_rep_6"/>
</dbReference>
<evidence type="ECO:0000256" key="3">
    <source>
        <dbReference type="ARBA" id="ARBA00022448"/>
    </source>
</evidence>
<evidence type="ECO:0000256" key="5">
    <source>
        <dbReference type="ARBA" id="ARBA00022737"/>
    </source>
</evidence>
<dbReference type="GO" id="GO:0031267">
    <property type="term" value="F:small GTPase binding"/>
    <property type="evidence" value="ECO:0007669"/>
    <property type="project" value="InterPro"/>
</dbReference>
<name>A0A1Y1W284_9FUNG</name>
<keyword evidence="5" id="KW-0677">Repeat</keyword>
<dbReference type="Pfam" id="PF18808">
    <property type="entry name" value="Importin_rep_4"/>
    <property type="match status" value="1"/>
</dbReference>
<dbReference type="Pfam" id="PF13513">
    <property type="entry name" value="HEAT_EZ"/>
    <property type="match status" value="2"/>
</dbReference>
<dbReference type="Pfam" id="PF25780">
    <property type="entry name" value="TPR_IPO5"/>
    <property type="match status" value="1"/>
</dbReference>
<gene>
    <name evidence="9" type="ORF">DL89DRAFT_248630</name>
</gene>
<dbReference type="PANTHER" id="PTHR10527">
    <property type="entry name" value="IMPORTIN BETA"/>
    <property type="match status" value="1"/>
</dbReference>
<evidence type="ECO:0000256" key="7">
    <source>
        <dbReference type="ARBA" id="ARBA00023242"/>
    </source>
</evidence>
<dbReference type="InterPro" id="IPR057672">
    <property type="entry name" value="TPR_IPO4/5"/>
</dbReference>
<organism evidence="9 10">
    <name type="scientific">Linderina pennispora</name>
    <dbReference type="NCBI Taxonomy" id="61395"/>
    <lineage>
        <taxon>Eukaryota</taxon>
        <taxon>Fungi</taxon>
        <taxon>Fungi incertae sedis</taxon>
        <taxon>Zoopagomycota</taxon>
        <taxon>Kickxellomycotina</taxon>
        <taxon>Kickxellomycetes</taxon>
        <taxon>Kickxellales</taxon>
        <taxon>Kickxellaceae</taxon>
        <taxon>Linderina</taxon>
    </lineage>
</organism>
<dbReference type="OrthoDB" id="543373at2759"/>
<evidence type="ECO:0000256" key="6">
    <source>
        <dbReference type="ARBA" id="ARBA00022927"/>
    </source>
</evidence>
<proteinExistence type="predicted"/>
<keyword evidence="6" id="KW-0653">Protein transport</keyword>
<dbReference type="PROSITE" id="PS50166">
    <property type="entry name" value="IMPORTIN_B_NT"/>
    <property type="match status" value="1"/>
</dbReference>
<dbReference type="GO" id="GO:0006606">
    <property type="term" value="P:protein import into nucleus"/>
    <property type="evidence" value="ECO:0007669"/>
    <property type="project" value="InterPro"/>
</dbReference>
<evidence type="ECO:0000256" key="4">
    <source>
        <dbReference type="ARBA" id="ARBA00022490"/>
    </source>
</evidence>
<evidence type="ECO:0000313" key="9">
    <source>
        <dbReference type="EMBL" id="ORX67608.1"/>
    </source>
</evidence>
<keyword evidence="7" id="KW-0539">Nucleus</keyword>
<dbReference type="InterPro" id="IPR001494">
    <property type="entry name" value="Importin-beta_N"/>
</dbReference>
<evidence type="ECO:0000313" key="10">
    <source>
        <dbReference type="Proteomes" id="UP000193922"/>
    </source>
</evidence>
<dbReference type="InterPro" id="IPR016024">
    <property type="entry name" value="ARM-type_fold"/>
</dbReference>
<dbReference type="STRING" id="61395.A0A1Y1W284"/>
<dbReference type="GeneID" id="63801797"/>
<dbReference type="Proteomes" id="UP000193922">
    <property type="component" value="Unassembled WGS sequence"/>
</dbReference>
<dbReference type="GO" id="GO:0005737">
    <property type="term" value="C:cytoplasm"/>
    <property type="evidence" value="ECO:0007669"/>
    <property type="project" value="UniProtKB-SubCell"/>
</dbReference>
<keyword evidence="4" id="KW-0963">Cytoplasm</keyword>
<evidence type="ECO:0000259" key="8">
    <source>
        <dbReference type="PROSITE" id="PS50166"/>
    </source>
</evidence>
<keyword evidence="10" id="KW-1185">Reference proteome</keyword>
<dbReference type="InterPro" id="IPR040122">
    <property type="entry name" value="Importin_beta"/>
</dbReference>
<dbReference type="InterPro" id="IPR041653">
    <property type="entry name" value="Importin_rep_4"/>
</dbReference>
<keyword evidence="3" id="KW-0813">Transport</keyword>
<dbReference type="Pfam" id="PF18829">
    <property type="entry name" value="Importin_rep_6"/>
    <property type="match status" value="1"/>
</dbReference>
<dbReference type="InterPro" id="IPR011989">
    <property type="entry name" value="ARM-like"/>
</dbReference>
<protein>
    <submittedName>
        <fullName evidence="9">Importin beta-3 subunit</fullName>
    </submittedName>
</protein>
<dbReference type="RefSeq" id="XP_040741495.1">
    <property type="nucleotide sequence ID" value="XM_040885149.1"/>
</dbReference>
<reference evidence="9 10" key="1">
    <citation type="submission" date="2016-07" db="EMBL/GenBank/DDBJ databases">
        <title>Pervasive Adenine N6-methylation of Active Genes in Fungi.</title>
        <authorList>
            <consortium name="DOE Joint Genome Institute"/>
            <person name="Mondo S.J."/>
            <person name="Dannebaum R.O."/>
            <person name="Kuo R.C."/>
            <person name="Labutti K."/>
            <person name="Haridas S."/>
            <person name="Kuo A."/>
            <person name="Salamov A."/>
            <person name="Ahrendt S.R."/>
            <person name="Lipzen A."/>
            <person name="Sullivan W."/>
            <person name="Andreopoulos W.B."/>
            <person name="Clum A."/>
            <person name="Lindquist E."/>
            <person name="Daum C."/>
            <person name="Ramamoorthy G.K."/>
            <person name="Gryganskyi A."/>
            <person name="Culley D."/>
            <person name="Magnuson J.K."/>
            <person name="James T.Y."/>
            <person name="O'Malley M.A."/>
            <person name="Stajich J.E."/>
            <person name="Spatafora J.W."/>
            <person name="Visel A."/>
            <person name="Grigoriev I.V."/>
        </authorList>
    </citation>
    <scope>NUCLEOTIDE SEQUENCE [LARGE SCALE GENOMIC DNA]</scope>
    <source>
        <strain evidence="9 10">ATCC 12442</strain>
    </source>
</reference>
<sequence>MSQFSQSAAQLQTLMGSLMSSDNTERTQAEAALTNEWVMTQPQVVVGSLAYLIHQAPDAQARAFASVLLRRIALQDAPGTDSKEDAYTVWSKVPADVRASVKGELLGALCDETDRSARHKVCDTIADINNDEAQGEWPDLLPALYSCAQDGNALLRESAYRIFSLCPYLLAKQPADAVNSAFIGAFQDSDASVRLAALKAAVAYILSADDKQRLALATMVPHMLSVLEPLLRDKDEANLVEALSALIEPAEESPKLFRSVLSNLITFSTEIGKNDEFENATRQTAIELLVTLAESSPGMCRKNTQFCQSIVPVCMQMMSSIEEEPEWYTTDTLEDSDNDENYVFGEQSMDRLAIALGGKQLLPIAFNFIPQMLGSQEWSQRHAALMAISSIGEGCYKIMRHELQKILELIVPYFQDPHPRVRYAVCNCIGQMATDYAPTLQEQHHQLVLSSLIPTMEDAANPRVQTHAAAAMVNFAEEANKRVLDPYLDTLFQRLMLMLESNKRYVQEQAITTIATLADNAQERFKKYYGTIMPMLLNVLEQATDVEHRLLRGKAMECATFIALAVGMEVFSPDAKRFIELLTATQQSVTDPDDPQASYLQAAWARLCKIMGADFAPILPVVMPPLIASAKLQPDFAILESGEDAEANYSAEDGWEFASFGGQQIGIKTSTLEEKCTAVELIISYAKDMGANFVSYAAEILEILIPLFKFYFHEGVRTAAAAAVPPVLASVKLAGEIDSLRQVWSSICPQYISVLAHEEDDTFTLQLFNSFAECLEIVGENSMTDEQMTNFTAAAVEQMDKYYQRMKDREEARKAQELDEDDEEQLAEEELIEGLTIDEVAKAVHAVLKTHGVKYLQFTQPLLHVAHKYLAEQDSSARQWAICVFDDLVEFGGPASWQVAGDFLQPIVTAVQQDSAPDLRQAAAYGIGIMAQYGGDAYLEFLVSVGLPSLLAVISSPNARSEENVYATENAVAAIAKLLRAHSGKLPDAQGVLQAWFQALPISNDEEEAPGTYSYLLQILSEQPDLLLRGNDPVAVKHLVKVLAEGLAVCSFEQQLEAAMVEAMKKTIGSLDDSVKAALWTEIPPEQQQALQEKNYL</sequence>
<comment type="caution">
    <text evidence="9">The sequence shown here is derived from an EMBL/GenBank/DDBJ whole genome shotgun (WGS) entry which is preliminary data.</text>
</comment>
<feature type="domain" description="Importin N-terminal" evidence="8">
    <location>
        <begin position="29"/>
        <end position="111"/>
    </location>
</feature>
<evidence type="ECO:0000256" key="1">
    <source>
        <dbReference type="ARBA" id="ARBA00004123"/>
    </source>
</evidence>
<dbReference type="Gene3D" id="1.25.10.10">
    <property type="entry name" value="Leucine-rich Repeat Variant"/>
    <property type="match status" value="1"/>
</dbReference>
<dbReference type="GO" id="GO:0005634">
    <property type="term" value="C:nucleus"/>
    <property type="evidence" value="ECO:0007669"/>
    <property type="project" value="UniProtKB-SubCell"/>
</dbReference>
<dbReference type="AlphaFoldDB" id="A0A1Y1W284"/>
<dbReference type="EMBL" id="MCFD01000012">
    <property type="protein sequence ID" value="ORX67608.1"/>
    <property type="molecule type" value="Genomic_DNA"/>
</dbReference>
<dbReference type="SUPFAM" id="SSF48371">
    <property type="entry name" value="ARM repeat"/>
    <property type="match status" value="1"/>
</dbReference>
<evidence type="ECO:0000256" key="2">
    <source>
        <dbReference type="ARBA" id="ARBA00004496"/>
    </source>
</evidence>
<comment type="subcellular location">
    <subcellularLocation>
        <location evidence="2">Cytoplasm</location>
    </subcellularLocation>
    <subcellularLocation>
        <location evidence="1">Nucleus</location>
    </subcellularLocation>
</comment>
<accession>A0A1Y1W284</accession>